<organism evidence="9 10">
    <name type="scientific">Fusarium oxysporum NRRL 32931</name>
    <dbReference type="NCBI Taxonomy" id="660029"/>
    <lineage>
        <taxon>Eukaryota</taxon>
        <taxon>Fungi</taxon>
        <taxon>Dikarya</taxon>
        <taxon>Ascomycota</taxon>
        <taxon>Pezizomycotina</taxon>
        <taxon>Sordariomycetes</taxon>
        <taxon>Hypocreomycetidae</taxon>
        <taxon>Hypocreales</taxon>
        <taxon>Nectriaceae</taxon>
        <taxon>Fusarium</taxon>
        <taxon>Fusarium oxysporum species complex</taxon>
    </lineage>
</organism>
<dbReference type="EMBL" id="JH717852">
    <property type="protein sequence ID" value="EWY79953.1"/>
    <property type="molecule type" value="Genomic_DNA"/>
</dbReference>
<proteinExistence type="inferred from homology"/>
<evidence type="ECO:0000256" key="7">
    <source>
        <dbReference type="ARBA" id="ARBA00023136"/>
    </source>
</evidence>
<dbReference type="OrthoDB" id="448280at2759"/>
<gene>
    <name evidence="9" type="ORF">FOYG_16895</name>
</gene>
<feature type="transmembrane region" description="Helical" evidence="8">
    <location>
        <begin position="64"/>
        <end position="86"/>
    </location>
</feature>
<comment type="subcellular location">
    <subcellularLocation>
        <location evidence="1 8">Membrane</location>
        <topology evidence="1 8">Multi-pass membrane protein</topology>
    </subcellularLocation>
</comment>
<dbReference type="InterPro" id="IPR004698">
    <property type="entry name" value="Zn/Fe_permease_fun/pln"/>
</dbReference>
<evidence type="ECO:0008006" key="11">
    <source>
        <dbReference type="Google" id="ProtNLM"/>
    </source>
</evidence>
<dbReference type="HOGENOM" id="CLU_027089_0_2_1"/>
<dbReference type="GO" id="GO:0005886">
    <property type="term" value="C:plasma membrane"/>
    <property type="evidence" value="ECO:0007669"/>
    <property type="project" value="TreeGrafter"/>
</dbReference>
<sequence length="341" mass="36853">MAILLRRDSEAFTVTIDCNAGNEYDGRMGLRISAIFVIFFGSFMGCLVPLFLRKQTRIRVPQVFFFVTKYFGSGVIIATAFIHLLAPSIAALYSPCLNPDSVIIQYPWPEGICLMTVFAMFLVELCISHHRPSGMGQDRSFHSGAGIDPALDLNGRGQENEAELGTTESDNLDTDKPNELAAHLGTLFILEFGIIFHSILIGITLAVSGEEFTVLYVVLVFHQTFEGLGLGSRLAIAAWPSGKEWLPYLLSAIYALSTPISIAAVLGVRNSITPGAHSSLVVMGVFDAISAGILLYTGLISLIAYDFFTSSASKGQSGMRFMAFGCMCVGAGIMALLGYWA</sequence>
<evidence type="ECO:0000313" key="9">
    <source>
        <dbReference type="EMBL" id="EWY79953.1"/>
    </source>
</evidence>
<dbReference type="GO" id="GO:0000007">
    <property type="term" value="F:low-affinity zinc ion transmembrane transporter activity"/>
    <property type="evidence" value="ECO:0007669"/>
    <property type="project" value="TreeGrafter"/>
</dbReference>
<dbReference type="NCBIfam" id="TIGR00820">
    <property type="entry name" value="zip"/>
    <property type="match status" value="1"/>
</dbReference>
<feature type="transmembrane region" description="Helical" evidence="8">
    <location>
        <begin position="248"/>
        <end position="268"/>
    </location>
</feature>
<evidence type="ECO:0000256" key="4">
    <source>
        <dbReference type="ARBA" id="ARBA00022692"/>
    </source>
</evidence>
<evidence type="ECO:0000256" key="3">
    <source>
        <dbReference type="ARBA" id="ARBA00022448"/>
    </source>
</evidence>
<reference evidence="9 10" key="1">
    <citation type="submission" date="2011-06" db="EMBL/GenBank/DDBJ databases">
        <title>The Genome Sequence of Fusarium oxysporum FOSC 3-a.</title>
        <authorList>
            <consortium name="The Broad Institute Genome Sequencing Platform"/>
            <person name="Ma L.-J."/>
            <person name="Gale L.R."/>
            <person name="Schwartz D.C."/>
            <person name="Zhou S."/>
            <person name="Corby-Kistler H."/>
            <person name="Young S.K."/>
            <person name="Zeng Q."/>
            <person name="Gargeya S."/>
            <person name="Fitzgerald M."/>
            <person name="Haas B."/>
            <person name="Abouelleil A."/>
            <person name="Alvarado L."/>
            <person name="Arachchi H.M."/>
            <person name="Berlin A."/>
            <person name="Brown A."/>
            <person name="Chapman S.B."/>
            <person name="Chen Z."/>
            <person name="Dunbar C."/>
            <person name="Freedman E."/>
            <person name="Gearin G."/>
            <person name="Gellesch M."/>
            <person name="Goldberg J."/>
            <person name="Griggs A."/>
            <person name="Gujja S."/>
            <person name="Heiman D."/>
            <person name="Howarth C."/>
            <person name="Larson L."/>
            <person name="Lui A."/>
            <person name="MacDonald P.J.P."/>
            <person name="Mehta T."/>
            <person name="Montmayeur A."/>
            <person name="Murphy C."/>
            <person name="Neiman D."/>
            <person name="Pearson M."/>
            <person name="Priest M."/>
            <person name="Roberts A."/>
            <person name="Saif S."/>
            <person name="Shea T."/>
            <person name="Shenoy N."/>
            <person name="Sisk P."/>
            <person name="Stolte C."/>
            <person name="Sykes S."/>
            <person name="Wortman J."/>
            <person name="Nusbaum C."/>
            <person name="Birren B."/>
        </authorList>
    </citation>
    <scope>NUCLEOTIDE SEQUENCE [LARGE SCALE GENOMIC DNA]</scope>
    <source>
        <strain evidence="10">FOSC 3-a</strain>
    </source>
</reference>
<feature type="transmembrane region" description="Helical" evidence="8">
    <location>
        <begin position="32"/>
        <end position="52"/>
    </location>
</feature>
<dbReference type="Proteomes" id="UP000030753">
    <property type="component" value="Unassembled WGS sequence"/>
</dbReference>
<dbReference type="InterPro" id="IPR003689">
    <property type="entry name" value="ZIP"/>
</dbReference>
<feature type="transmembrane region" description="Helical" evidence="8">
    <location>
        <begin position="288"/>
        <end position="309"/>
    </location>
</feature>
<comment type="caution">
    <text evidence="8">Lacks conserved residue(s) required for the propagation of feature annotation.</text>
</comment>
<keyword evidence="5 8" id="KW-1133">Transmembrane helix</keyword>
<keyword evidence="3 8" id="KW-0813">Transport</keyword>
<feature type="transmembrane region" description="Helical" evidence="8">
    <location>
        <begin position="321"/>
        <end position="340"/>
    </location>
</feature>
<dbReference type="GO" id="GO:0071578">
    <property type="term" value="P:zinc ion import across plasma membrane"/>
    <property type="evidence" value="ECO:0007669"/>
    <property type="project" value="TreeGrafter"/>
</dbReference>
<accession>W9HBM8</accession>
<dbReference type="Pfam" id="PF02535">
    <property type="entry name" value="Zip"/>
    <property type="match status" value="1"/>
</dbReference>
<keyword evidence="6 8" id="KW-0406">Ion transport</keyword>
<feature type="transmembrane region" description="Helical" evidence="8">
    <location>
        <begin position="184"/>
        <end position="207"/>
    </location>
</feature>
<dbReference type="PANTHER" id="PTHR11040:SF69">
    <property type="entry name" value="ZINC-REGULATED TRANSPORTER 2"/>
    <property type="match status" value="1"/>
</dbReference>
<keyword evidence="7 8" id="KW-0472">Membrane</keyword>
<evidence type="ECO:0000256" key="1">
    <source>
        <dbReference type="ARBA" id="ARBA00004141"/>
    </source>
</evidence>
<dbReference type="PANTHER" id="PTHR11040">
    <property type="entry name" value="ZINC/IRON TRANSPORTER"/>
    <property type="match status" value="1"/>
</dbReference>
<evidence type="ECO:0000256" key="8">
    <source>
        <dbReference type="RuleBase" id="RU362088"/>
    </source>
</evidence>
<evidence type="ECO:0000256" key="6">
    <source>
        <dbReference type="ARBA" id="ARBA00023065"/>
    </source>
</evidence>
<feature type="transmembrane region" description="Helical" evidence="8">
    <location>
        <begin position="106"/>
        <end position="127"/>
    </location>
</feature>
<dbReference type="AlphaFoldDB" id="W9HBM8"/>
<evidence type="ECO:0000256" key="2">
    <source>
        <dbReference type="ARBA" id="ARBA00006939"/>
    </source>
</evidence>
<protein>
    <recommendedName>
        <fullName evidence="11">Zinc-regulated transporter 2</fullName>
    </recommendedName>
</protein>
<comment type="similarity">
    <text evidence="2 8">Belongs to the ZIP transporter (TC 2.A.5) family.</text>
</comment>
<name>W9HBM8_FUSOX</name>
<evidence type="ECO:0000313" key="10">
    <source>
        <dbReference type="Proteomes" id="UP000030753"/>
    </source>
</evidence>
<keyword evidence="4 8" id="KW-0812">Transmembrane</keyword>
<evidence type="ECO:0000256" key="5">
    <source>
        <dbReference type="ARBA" id="ARBA00022989"/>
    </source>
</evidence>